<dbReference type="PANTHER" id="PTHR36307">
    <property type="entry name" value="FLAGELLA BASAL BODY P-RING FORMATION PROTEIN FLGA"/>
    <property type="match status" value="1"/>
</dbReference>
<dbReference type="NCBIfam" id="TIGR03170">
    <property type="entry name" value="flgA_cterm"/>
    <property type="match status" value="1"/>
</dbReference>
<dbReference type="AlphaFoldDB" id="A0A1H3YL63"/>
<dbReference type="Gene3D" id="3.90.1210.10">
    <property type="entry name" value="Antifreeze-like/N-acetylneuraminic acid synthase C-terminal domain"/>
    <property type="match status" value="1"/>
</dbReference>
<evidence type="ECO:0000256" key="7">
    <source>
        <dbReference type="RuleBase" id="RU362063"/>
    </source>
</evidence>
<name>A0A1H3YL63_9GAMM</name>
<keyword evidence="10" id="KW-1185">Reference proteome</keyword>
<dbReference type="InterPro" id="IPR013974">
    <property type="entry name" value="SAF"/>
</dbReference>
<dbReference type="PANTHER" id="PTHR36307:SF1">
    <property type="entry name" value="FLAGELLA BASAL BODY P-RING FORMATION PROTEIN FLGA"/>
    <property type="match status" value="1"/>
</dbReference>
<keyword evidence="7" id="KW-1005">Bacterial flagellum biogenesis</keyword>
<protein>
    <recommendedName>
        <fullName evidence="3 7">Flagella basal body P-ring formation protein FlgA</fullName>
    </recommendedName>
</protein>
<keyword evidence="9" id="KW-0969">Cilium</keyword>
<dbReference type="RefSeq" id="WP_091822563.1">
    <property type="nucleotide sequence ID" value="NZ_FNRJ01000001.1"/>
</dbReference>
<evidence type="ECO:0000256" key="4">
    <source>
        <dbReference type="ARBA" id="ARBA00022729"/>
    </source>
</evidence>
<keyword evidence="4 7" id="KW-0732">Signal</keyword>
<dbReference type="Proteomes" id="UP000242469">
    <property type="component" value="Unassembled WGS sequence"/>
</dbReference>
<dbReference type="EMBL" id="FNRJ01000001">
    <property type="protein sequence ID" value="SEA11941.1"/>
    <property type="molecule type" value="Genomic_DNA"/>
</dbReference>
<dbReference type="OrthoDB" id="1669037at2"/>
<dbReference type="Pfam" id="PF13144">
    <property type="entry name" value="ChapFlgA"/>
    <property type="match status" value="1"/>
</dbReference>
<dbReference type="InterPro" id="IPR039246">
    <property type="entry name" value="Flagellar_FlgA"/>
</dbReference>
<comment type="subcellular location">
    <subcellularLocation>
        <location evidence="1 7">Periplasm</location>
    </subcellularLocation>
</comment>
<evidence type="ECO:0000313" key="10">
    <source>
        <dbReference type="Proteomes" id="UP000242469"/>
    </source>
</evidence>
<dbReference type="GO" id="GO:0042597">
    <property type="term" value="C:periplasmic space"/>
    <property type="evidence" value="ECO:0007669"/>
    <property type="project" value="UniProtKB-SubCell"/>
</dbReference>
<gene>
    <name evidence="9" type="ORF">SAMN02745729_101511</name>
</gene>
<feature type="domain" description="SAF" evidence="8">
    <location>
        <begin position="110"/>
        <end position="172"/>
    </location>
</feature>
<sequence>MNNINLTPVATVFAIVCILMLPFSAYADDTAARINLQVTEAIKQHLLSKVPDSRVEVSLNPVNQHLQLAPCEAPVHVTLPFHSGERITAKASCSTPRWSLFVTGRVKQYKAIVVAATPIVKGSRISAGKLQLRERDIASLSGDYFYRQQDVVGSQARISISADTPITPRMLTQANAVSRGDLVIIEASRGGAVIRTEGTAREDGRIGDIIDVINNRSERQIRARVEGGGLVRVP</sequence>
<evidence type="ECO:0000256" key="1">
    <source>
        <dbReference type="ARBA" id="ARBA00004418"/>
    </source>
</evidence>
<feature type="chain" id="PRO_5017106161" description="Flagella basal body P-ring formation protein FlgA" evidence="7">
    <location>
        <begin position="28"/>
        <end position="234"/>
    </location>
</feature>
<feature type="signal peptide" evidence="7">
    <location>
        <begin position="1"/>
        <end position="27"/>
    </location>
</feature>
<evidence type="ECO:0000256" key="5">
    <source>
        <dbReference type="ARBA" id="ARBA00022764"/>
    </source>
</evidence>
<dbReference type="Gene3D" id="2.30.30.760">
    <property type="match status" value="1"/>
</dbReference>
<dbReference type="STRING" id="1122198.SAMN02745729_101511"/>
<organism evidence="9 10">
    <name type="scientific">Marinobacterium iners DSM 11526</name>
    <dbReference type="NCBI Taxonomy" id="1122198"/>
    <lineage>
        <taxon>Bacteria</taxon>
        <taxon>Pseudomonadati</taxon>
        <taxon>Pseudomonadota</taxon>
        <taxon>Gammaproteobacteria</taxon>
        <taxon>Oceanospirillales</taxon>
        <taxon>Oceanospirillaceae</taxon>
        <taxon>Marinobacterium</taxon>
    </lineage>
</organism>
<dbReference type="Pfam" id="PF17656">
    <property type="entry name" value="ChapFlgA_N"/>
    <property type="match status" value="1"/>
</dbReference>
<accession>A0A1H3YL63</accession>
<evidence type="ECO:0000256" key="3">
    <source>
        <dbReference type="ARBA" id="ARBA00014754"/>
    </source>
</evidence>
<keyword evidence="9" id="KW-0966">Cell projection</keyword>
<evidence type="ECO:0000259" key="8">
    <source>
        <dbReference type="SMART" id="SM00858"/>
    </source>
</evidence>
<dbReference type="InterPro" id="IPR041231">
    <property type="entry name" value="FlgA_N"/>
</dbReference>
<comment type="function">
    <text evidence="6 7">Involved in the assembly process of the P-ring formation. It may associate with FlgF on the rod constituting a structure essential for the P-ring assembly or may act as a modulator protein for the P-ring assembly.</text>
</comment>
<comment type="similarity">
    <text evidence="2 7">Belongs to the FlgA family.</text>
</comment>
<proteinExistence type="inferred from homology"/>
<reference evidence="10" key="1">
    <citation type="submission" date="2016-10" db="EMBL/GenBank/DDBJ databases">
        <authorList>
            <person name="Varghese N."/>
            <person name="Submissions S."/>
        </authorList>
    </citation>
    <scope>NUCLEOTIDE SEQUENCE [LARGE SCALE GENOMIC DNA]</scope>
    <source>
        <strain evidence="10">DSM 11526</strain>
    </source>
</reference>
<evidence type="ECO:0000256" key="2">
    <source>
        <dbReference type="ARBA" id="ARBA00010474"/>
    </source>
</evidence>
<keyword evidence="9" id="KW-0282">Flagellum</keyword>
<dbReference type="GO" id="GO:0044780">
    <property type="term" value="P:bacterial-type flagellum assembly"/>
    <property type="evidence" value="ECO:0007669"/>
    <property type="project" value="InterPro"/>
</dbReference>
<dbReference type="SMART" id="SM00858">
    <property type="entry name" value="SAF"/>
    <property type="match status" value="1"/>
</dbReference>
<evidence type="ECO:0000256" key="6">
    <source>
        <dbReference type="ARBA" id="ARBA00025643"/>
    </source>
</evidence>
<keyword evidence="5 7" id="KW-0574">Periplasm</keyword>
<evidence type="ECO:0000313" key="9">
    <source>
        <dbReference type="EMBL" id="SEA11941.1"/>
    </source>
</evidence>
<dbReference type="InterPro" id="IPR017585">
    <property type="entry name" value="SAF_FlgA"/>
</dbReference>
<dbReference type="CDD" id="cd11614">
    <property type="entry name" value="SAF_CpaB_FlgA_like"/>
    <property type="match status" value="1"/>
</dbReference>